<dbReference type="AlphaFoldDB" id="A0ABD3FC05"/>
<evidence type="ECO:0000313" key="1">
    <source>
        <dbReference type="EMBL" id="KAL3663824.1"/>
    </source>
</evidence>
<dbReference type="EMBL" id="JBIMZQ010000026">
    <property type="protein sequence ID" value="KAL3663824.1"/>
    <property type="molecule type" value="Genomic_DNA"/>
</dbReference>
<organism evidence="1 2">
    <name type="scientific">Phytophthora oleae</name>
    <dbReference type="NCBI Taxonomy" id="2107226"/>
    <lineage>
        <taxon>Eukaryota</taxon>
        <taxon>Sar</taxon>
        <taxon>Stramenopiles</taxon>
        <taxon>Oomycota</taxon>
        <taxon>Peronosporomycetes</taxon>
        <taxon>Peronosporales</taxon>
        <taxon>Peronosporaceae</taxon>
        <taxon>Phytophthora</taxon>
    </lineage>
</organism>
<comment type="caution">
    <text evidence="1">The sequence shown here is derived from an EMBL/GenBank/DDBJ whole genome shotgun (WGS) entry which is preliminary data.</text>
</comment>
<accession>A0ABD3FC05</accession>
<sequence>MRGGVVPDAVQNMMKTIPLDPAEGIMNVFGNVPKKKTIHVLVKLPDATTTTLAGPTPVPVPAAPAVNFESREDLLAFLESEMTEKDTILADPHILYEGSLQFRSVGRERWLEKNQSASMV</sequence>
<protein>
    <submittedName>
        <fullName evidence="1">Uncharacterized protein</fullName>
    </submittedName>
</protein>
<name>A0ABD3FC05_9STRA</name>
<evidence type="ECO:0000313" key="2">
    <source>
        <dbReference type="Proteomes" id="UP001632037"/>
    </source>
</evidence>
<dbReference type="Proteomes" id="UP001632037">
    <property type="component" value="Unassembled WGS sequence"/>
</dbReference>
<gene>
    <name evidence="1" type="ORF">V7S43_011237</name>
</gene>
<reference evidence="1 2" key="1">
    <citation type="submission" date="2024-09" db="EMBL/GenBank/DDBJ databases">
        <title>Genome sequencing and assembly of Phytophthora oleae, isolate VK10A, causative agent of rot of olive drupes.</title>
        <authorList>
            <person name="Conti Taguali S."/>
            <person name="Riolo M."/>
            <person name="La Spada F."/>
            <person name="Cacciola S.O."/>
            <person name="Dionisio G."/>
        </authorList>
    </citation>
    <scope>NUCLEOTIDE SEQUENCE [LARGE SCALE GENOMIC DNA]</scope>
    <source>
        <strain evidence="1 2">VK10A</strain>
    </source>
</reference>
<keyword evidence="2" id="KW-1185">Reference proteome</keyword>
<proteinExistence type="predicted"/>